<protein>
    <submittedName>
        <fullName evidence="1">Uncharacterized protein</fullName>
    </submittedName>
</protein>
<evidence type="ECO:0000313" key="1">
    <source>
        <dbReference type="EMBL" id="KAK7388312.1"/>
    </source>
</evidence>
<accession>A0AAN9S3K2</accession>
<dbReference type="AlphaFoldDB" id="A0AAN9S3K2"/>
<keyword evidence="2" id="KW-1185">Reference proteome</keyword>
<evidence type="ECO:0000313" key="2">
    <source>
        <dbReference type="Proteomes" id="UP001386955"/>
    </source>
</evidence>
<comment type="caution">
    <text evidence="1">The sequence shown here is derived from an EMBL/GenBank/DDBJ whole genome shotgun (WGS) entry which is preliminary data.</text>
</comment>
<dbReference type="Proteomes" id="UP001386955">
    <property type="component" value="Unassembled WGS sequence"/>
</dbReference>
<gene>
    <name evidence="1" type="ORF">VNO78_23126</name>
</gene>
<dbReference type="EMBL" id="JAYMYS010000006">
    <property type="protein sequence ID" value="KAK7388312.1"/>
    <property type="molecule type" value="Genomic_DNA"/>
</dbReference>
<name>A0AAN9S3K2_PSOTE</name>
<sequence>MFINRTPNKSIDGSRCFPSYRRRPIYLRNYNKVMRNFPSKLELRDNPKNVVSASLPSLNSLIFFCTVSTSIRFPQLNFSAPSKVSD</sequence>
<reference evidence="1 2" key="1">
    <citation type="submission" date="2024-01" db="EMBL/GenBank/DDBJ databases">
        <title>The genomes of 5 underutilized Papilionoideae crops provide insights into root nodulation and disease resistanc.</title>
        <authorList>
            <person name="Jiang F."/>
        </authorList>
    </citation>
    <scope>NUCLEOTIDE SEQUENCE [LARGE SCALE GENOMIC DNA]</scope>
    <source>
        <strain evidence="1">DUOXIRENSHENG_FW03</strain>
        <tissue evidence="1">Leaves</tissue>
    </source>
</reference>
<proteinExistence type="predicted"/>
<organism evidence="1 2">
    <name type="scientific">Psophocarpus tetragonolobus</name>
    <name type="common">Winged bean</name>
    <name type="synonym">Dolichos tetragonolobus</name>
    <dbReference type="NCBI Taxonomy" id="3891"/>
    <lineage>
        <taxon>Eukaryota</taxon>
        <taxon>Viridiplantae</taxon>
        <taxon>Streptophyta</taxon>
        <taxon>Embryophyta</taxon>
        <taxon>Tracheophyta</taxon>
        <taxon>Spermatophyta</taxon>
        <taxon>Magnoliopsida</taxon>
        <taxon>eudicotyledons</taxon>
        <taxon>Gunneridae</taxon>
        <taxon>Pentapetalae</taxon>
        <taxon>rosids</taxon>
        <taxon>fabids</taxon>
        <taxon>Fabales</taxon>
        <taxon>Fabaceae</taxon>
        <taxon>Papilionoideae</taxon>
        <taxon>50 kb inversion clade</taxon>
        <taxon>NPAAA clade</taxon>
        <taxon>indigoferoid/millettioid clade</taxon>
        <taxon>Phaseoleae</taxon>
        <taxon>Psophocarpus</taxon>
    </lineage>
</organism>